<organism evidence="1 2">
    <name type="scientific">Eretmocerus hayati</name>
    <dbReference type="NCBI Taxonomy" id="131215"/>
    <lineage>
        <taxon>Eukaryota</taxon>
        <taxon>Metazoa</taxon>
        <taxon>Ecdysozoa</taxon>
        <taxon>Arthropoda</taxon>
        <taxon>Hexapoda</taxon>
        <taxon>Insecta</taxon>
        <taxon>Pterygota</taxon>
        <taxon>Neoptera</taxon>
        <taxon>Endopterygota</taxon>
        <taxon>Hymenoptera</taxon>
        <taxon>Apocrita</taxon>
        <taxon>Proctotrupomorpha</taxon>
        <taxon>Chalcidoidea</taxon>
        <taxon>Aphelinidae</taxon>
        <taxon>Aphelininae</taxon>
        <taxon>Eretmocerus</taxon>
    </lineage>
</organism>
<gene>
    <name evidence="1" type="ORF">QAD02_008429</name>
</gene>
<name>A0ACC2N6H7_9HYME</name>
<evidence type="ECO:0000313" key="1">
    <source>
        <dbReference type="EMBL" id="KAJ8666767.1"/>
    </source>
</evidence>
<proteinExistence type="predicted"/>
<comment type="caution">
    <text evidence="1">The sequence shown here is derived from an EMBL/GenBank/DDBJ whole genome shotgun (WGS) entry which is preliminary data.</text>
</comment>
<sequence length="127" mass="14542">MSDENENHDNRSYTPPLNERVRAQMDNDRANAQNNDGNYAQCTVKMPADLRGPQMYDVKKLVEELREGKRKPLEMWKYSSLDVCGPIQPGREEERAMMILTLDGTVGRLARQYEIEVAQRNAASLAQ</sequence>
<keyword evidence="2" id="KW-1185">Reference proteome</keyword>
<reference evidence="1" key="1">
    <citation type="submission" date="2023-04" db="EMBL/GenBank/DDBJ databases">
        <title>A chromosome-level genome assembly of the parasitoid wasp Eretmocerus hayati.</title>
        <authorList>
            <person name="Zhong Y."/>
            <person name="Liu S."/>
            <person name="Liu Y."/>
        </authorList>
    </citation>
    <scope>NUCLEOTIDE SEQUENCE</scope>
    <source>
        <strain evidence="1">ZJU_SS_LIU_2023</strain>
    </source>
</reference>
<dbReference type="Proteomes" id="UP001239111">
    <property type="component" value="Chromosome 4"/>
</dbReference>
<accession>A0ACC2N6H7</accession>
<protein>
    <submittedName>
        <fullName evidence="1">Uncharacterized protein</fullName>
    </submittedName>
</protein>
<evidence type="ECO:0000313" key="2">
    <source>
        <dbReference type="Proteomes" id="UP001239111"/>
    </source>
</evidence>
<dbReference type="EMBL" id="CM056744">
    <property type="protein sequence ID" value="KAJ8666767.1"/>
    <property type="molecule type" value="Genomic_DNA"/>
</dbReference>